<reference evidence="7" key="1">
    <citation type="journal article" date="2015" name="PLoS Genet.">
        <title>Genome Sequence and Transcriptome Analyses of Chrysochromulina tobin: Metabolic Tools for Enhanced Algal Fitness in the Prominent Order Prymnesiales (Haptophyceae).</title>
        <authorList>
            <person name="Hovde B.T."/>
            <person name="Deodato C.R."/>
            <person name="Hunsperger H.M."/>
            <person name="Ryken S.A."/>
            <person name="Yost W."/>
            <person name="Jha R.K."/>
            <person name="Patterson J."/>
            <person name="Monnat R.J. Jr."/>
            <person name="Barlow S.B."/>
            <person name="Starkenburg S.R."/>
            <person name="Cattolico R.A."/>
        </authorList>
    </citation>
    <scope>NUCLEOTIDE SEQUENCE</scope>
    <source>
        <strain evidence="7">CCMP291</strain>
    </source>
</reference>
<protein>
    <submittedName>
        <fullName evidence="6">Kynurenine alpha-aminoadipate mitochondrial-like protein</fullName>
    </submittedName>
</protein>
<dbReference type="EMBL" id="JWZX01002301">
    <property type="protein sequence ID" value="KOO30052.1"/>
    <property type="molecule type" value="Genomic_DNA"/>
</dbReference>
<dbReference type="SUPFAM" id="SSF53383">
    <property type="entry name" value="PLP-dependent transferases"/>
    <property type="match status" value="1"/>
</dbReference>
<keyword evidence="2" id="KW-0032">Aminotransferase</keyword>
<dbReference type="AlphaFoldDB" id="A0A0M0JUP1"/>
<dbReference type="PANTHER" id="PTHR42790:SF19">
    <property type="entry name" value="KYNURENINE_ALPHA-AMINOADIPATE AMINOTRANSFERASE, MITOCHONDRIAL"/>
    <property type="match status" value="1"/>
</dbReference>
<proteinExistence type="predicted"/>
<dbReference type="InterPro" id="IPR004839">
    <property type="entry name" value="Aminotransferase_I/II_large"/>
</dbReference>
<evidence type="ECO:0000256" key="1">
    <source>
        <dbReference type="ARBA" id="ARBA00001933"/>
    </source>
</evidence>
<dbReference type="Proteomes" id="UP000037460">
    <property type="component" value="Unassembled WGS sequence"/>
</dbReference>
<dbReference type="InterPro" id="IPR050859">
    <property type="entry name" value="Class-I_PLP-dep_aminotransf"/>
</dbReference>
<evidence type="ECO:0000313" key="7">
    <source>
        <dbReference type="Proteomes" id="UP000037460"/>
    </source>
</evidence>
<feature type="domain" description="Aminotransferase class I/classII large" evidence="5">
    <location>
        <begin position="33"/>
        <end position="272"/>
    </location>
</feature>
<comment type="caution">
    <text evidence="6">The sequence shown here is derived from an EMBL/GenBank/DDBJ whole genome shotgun (WGS) entry which is preliminary data.</text>
</comment>
<dbReference type="Pfam" id="PF00155">
    <property type="entry name" value="Aminotran_1_2"/>
    <property type="match status" value="1"/>
</dbReference>
<evidence type="ECO:0000313" key="6">
    <source>
        <dbReference type="EMBL" id="KOO30052.1"/>
    </source>
</evidence>
<dbReference type="GO" id="GO:0008483">
    <property type="term" value="F:transaminase activity"/>
    <property type="evidence" value="ECO:0007669"/>
    <property type="project" value="UniProtKB-KW"/>
</dbReference>
<dbReference type="PANTHER" id="PTHR42790">
    <property type="entry name" value="AMINOTRANSFERASE"/>
    <property type="match status" value="1"/>
</dbReference>
<evidence type="ECO:0000256" key="3">
    <source>
        <dbReference type="ARBA" id="ARBA00022679"/>
    </source>
</evidence>
<dbReference type="GO" id="GO:1901605">
    <property type="term" value="P:alpha-amino acid metabolic process"/>
    <property type="evidence" value="ECO:0007669"/>
    <property type="project" value="TreeGrafter"/>
</dbReference>
<dbReference type="CDD" id="cd00609">
    <property type="entry name" value="AAT_like"/>
    <property type="match status" value="1"/>
</dbReference>
<evidence type="ECO:0000256" key="4">
    <source>
        <dbReference type="ARBA" id="ARBA00022898"/>
    </source>
</evidence>
<dbReference type="GO" id="GO:0030170">
    <property type="term" value="F:pyridoxal phosphate binding"/>
    <property type="evidence" value="ECO:0007669"/>
    <property type="project" value="InterPro"/>
</dbReference>
<evidence type="ECO:0000256" key="2">
    <source>
        <dbReference type="ARBA" id="ARBA00022576"/>
    </source>
</evidence>
<keyword evidence="4" id="KW-0663">Pyridoxal phosphate</keyword>
<name>A0A0M0JUP1_9EUKA</name>
<keyword evidence="7" id="KW-1185">Reference proteome</keyword>
<sequence>MCSSIAQRVTAVSSRRRPSPIRALMPLAAQPGMISLGSGSPSPESFPVTNISITLRDGSSVTLGETATAAAMQYSPTTGMPPLTKWISQLQAAEHGWQVGAGGRICVTTGSQNALHLALTMLLESGDTVLADEYAYPGMLETVRPMGVDVLGVAGDGLGMDPDSLEAVLQQHASGTARRPRPRVLYTIPTGHNPTGATLPNPRRRRVYELCQQYDILILEDDAYWFLSLDEPMSDEEPLESFLSMDARSGDGRVLRFDSLSKVLSAGLRVGTTEAEFERRMAEFQPKNAVITPKDFYR</sequence>
<dbReference type="InterPro" id="IPR015421">
    <property type="entry name" value="PyrdxlP-dep_Trfase_major"/>
</dbReference>
<accession>A0A0M0JUP1</accession>
<evidence type="ECO:0000259" key="5">
    <source>
        <dbReference type="Pfam" id="PF00155"/>
    </source>
</evidence>
<dbReference type="OrthoDB" id="691673at2759"/>
<dbReference type="InterPro" id="IPR015424">
    <property type="entry name" value="PyrdxlP-dep_Trfase"/>
</dbReference>
<gene>
    <name evidence="6" type="ORF">Ctob_005574</name>
</gene>
<dbReference type="Gene3D" id="3.40.640.10">
    <property type="entry name" value="Type I PLP-dependent aspartate aminotransferase-like (Major domain)"/>
    <property type="match status" value="1"/>
</dbReference>
<comment type="cofactor">
    <cofactor evidence="1">
        <name>pyridoxal 5'-phosphate</name>
        <dbReference type="ChEBI" id="CHEBI:597326"/>
    </cofactor>
</comment>
<keyword evidence="3" id="KW-0808">Transferase</keyword>
<organism evidence="6 7">
    <name type="scientific">Chrysochromulina tobinii</name>
    <dbReference type="NCBI Taxonomy" id="1460289"/>
    <lineage>
        <taxon>Eukaryota</taxon>
        <taxon>Haptista</taxon>
        <taxon>Haptophyta</taxon>
        <taxon>Prymnesiophyceae</taxon>
        <taxon>Prymnesiales</taxon>
        <taxon>Chrysochromulinaceae</taxon>
        <taxon>Chrysochromulina</taxon>
    </lineage>
</organism>